<feature type="chain" id="PRO_5016263602" description="DUF3450 domain-containing protein" evidence="2">
    <location>
        <begin position="26"/>
        <end position="258"/>
    </location>
</feature>
<dbReference type="OrthoDB" id="5880116at2"/>
<organism evidence="3 4">
    <name type="scientific">Kangiella spongicola</name>
    <dbReference type="NCBI Taxonomy" id="796379"/>
    <lineage>
        <taxon>Bacteria</taxon>
        <taxon>Pseudomonadati</taxon>
        <taxon>Pseudomonadota</taxon>
        <taxon>Gammaproteobacteria</taxon>
        <taxon>Kangiellales</taxon>
        <taxon>Kangiellaceae</taxon>
        <taxon>Kangiella</taxon>
    </lineage>
</organism>
<evidence type="ECO:0000313" key="4">
    <source>
        <dbReference type="Proteomes" id="UP000247689"/>
    </source>
</evidence>
<sequence length="258" mass="28929">MKKQVLFKKTAVAILASAVMGSTMAAGEFDSSMKTEKTIDKKAASTQVTVNRLAEQTTDLALDYRNTLQQVDSLRIYNTQLERQIANQEKQISESSKEMETIDETEKGVLPLMDEMIKTLDEFVQLDIPFNLEQRQERVAKLEALMDDANVTVSEKYRKILEAYQIEMQYGNAVSASTGNIEKDGEELSVNFLRVGRLSYVYLTVDGKHGAYWDKTSDKWVDLPDSYLDSVDSAINMAKGVATQELFKVPVPATEAAQ</sequence>
<dbReference type="Pfam" id="PF11932">
    <property type="entry name" value="DUF3450"/>
    <property type="match status" value="1"/>
</dbReference>
<evidence type="ECO:0000256" key="1">
    <source>
        <dbReference type="SAM" id="Coils"/>
    </source>
</evidence>
<keyword evidence="2" id="KW-0732">Signal</keyword>
<reference evidence="3 4" key="1">
    <citation type="submission" date="2018-05" db="EMBL/GenBank/DDBJ databases">
        <title>Kangiella spongicola genome sequence.</title>
        <authorList>
            <person name="Maclea K.S."/>
            <person name="Goen A.E."/>
            <person name="Kelley C."/>
            <person name="Underriner A."/>
            <person name="Silverwood T."/>
            <person name="Trachtenberg A.M."/>
        </authorList>
    </citation>
    <scope>NUCLEOTIDE SEQUENCE [LARGE SCALE GENOMIC DNA]</scope>
    <source>
        <strain evidence="3 4">ATCC BAA-2076</strain>
    </source>
</reference>
<name>A0A318D907_9GAMM</name>
<dbReference type="Proteomes" id="UP000247689">
    <property type="component" value="Unassembled WGS sequence"/>
</dbReference>
<evidence type="ECO:0000256" key="2">
    <source>
        <dbReference type="SAM" id="SignalP"/>
    </source>
</evidence>
<dbReference type="RefSeq" id="WP_110199047.1">
    <property type="nucleotide sequence ID" value="NZ_QICH01000001.1"/>
</dbReference>
<feature type="coiled-coil region" evidence="1">
    <location>
        <begin position="71"/>
        <end position="105"/>
    </location>
</feature>
<protein>
    <recommendedName>
        <fullName evidence="5">DUF3450 domain-containing protein</fullName>
    </recommendedName>
</protein>
<keyword evidence="4" id="KW-1185">Reference proteome</keyword>
<comment type="caution">
    <text evidence="3">The sequence shown here is derived from an EMBL/GenBank/DDBJ whole genome shotgun (WGS) entry which is preliminary data.</text>
</comment>
<proteinExistence type="predicted"/>
<keyword evidence="1" id="KW-0175">Coiled coil</keyword>
<gene>
    <name evidence="3" type="ORF">DL796_00805</name>
</gene>
<dbReference type="AlphaFoldDB" id="A0A318D907"/>
<feature type="signal peptide" evidence="2">
    <location>
        <begin position="1"/>
        <end position="25"/>
    </location>
</feature>
<accession>A0A318D907</accession>
<dbReference type="InterPro" id="IPR016866">
    <property type="entry name" value="UCP028069"/>
</dbReference>
<evidence type="ECO:0008006" key="5">
    <source>
        <dbReference type="Google" id="ProtNLM"/>
    </source>
</evidence>
<dbReference type="PIRSF" id="PIRSF028069">
    <property type="entry name" value="UCP028069"/>
    <property type="match status" value="1"/>
</dbReference>
<dbReference type="EMBL" id="QICH01000001">
    <property type="protein sequence ID" value="PXF63724.1"/>
    <property type="molecule type" value="Genomic_DNA"/>
</dbReference>
<evidence type="ECO:0000313" key="3">
    <source>
        <dbReference type="EMBL" id="PXF63724.1"/>
    </source>
</evidence>